<dbReference type="SUPFAM" id="SSF52374">
    <property type="entry name" value="Nucleotidylyl transferase"/>
    <property type="match status" value="1"/>
</dbReference>
<proteinExistence type="inferred from homology"/>
<dbReference type="NCBIfam" id="NF010191">
    <property type="entry name" value="PRK13670.1"/>
    <property type="match status" value="1"/>
</dbReference>
<feature type="binding site" evidence="3">
    <location>
        <position position="103"/>
    </location>
    <ligand>
        <name>ATP</name>
        <dbReference type="ChEBI" id="CHEBI:30616"/>
    </ligand>
</feature>
<keyword evidence="3" id="KW-0694">RNA-binding</keyword>
<dbReference type="EC" id="6.3.4.-" evidence="3"/>
<keyword evidence="1 3" id="KW-0436">Ligase</keyword>
<dbReference type="InterPro" id="IPR014729">
    <property type="entry name" value="Rossmann-like_a/b/a_fold"/>
</dbReference>
<evidence type="ECO:0000256" key="2">
    <source>
        <dbReference type="ARBA" id="ARBA00022694"/>
    </source>
</evidence>
<name>A0ABU1J040_9BACL</name>
<evidence type="ECO:0000256" key="3">
    <source>
        <dbReference type="HAMAP-Rule" id="MF_01539"/>
    </source>
</evidence>
<organism evidence="4 5">
    <name type="scientific">Paenibacillus hunanensis</name>
    <dbReference type="NCBI Taxonomy" id="539262"/>
    <lineage>
        <taxon>Bacteria</taxon>
        <taxon>Bacillati</taxon>
        <taxon>Bacillota</taxon>
        <taxon>Bacilli</taxon>
        <taxon>Bacillales</taxon>
        <taxon>Paenibacillaceae</taxon>
        <taxon>Paenibacillus</taxon>
    </lineage>
</organism>
<dbReference type="RefSeq" id="WP_308422652.1">
    <property type="nucleotide sequence ID" value="NZ_BMMB01000007.1"/>
</dbReference>
<sequence length="407" mass="45702">MMNIAGVIVEYNPFHYGHQLHLDRTRQLTGCDAVVAVMSGGFTQRGEPASFSKWARAEMALRAGCDVVLELPSAYAVQPAEWFAYGAVAVLEATGVVDQLVFGSESGSLEHLQTVAMLMEQEPEQLQQSIRDYLNQGWSYPAALSRAATASGLLSTEAVAMLQQPNNTLGLQYLRAIHQLNSRITPLTIQREQSGYHDLQPTHEQIASATSIRRMLQHEPERVAAYVPPATWEIMQREIAAGRGSVQMDALWLPLLQRIATSSPEMLAEYYDMNEGIEHRLKRLLPSLPEPSVNQLIDSLKTKRYTRARLQRLLAHLLLGHTKNSLNEQMLRRGPGYLRVLGFTQRGRSLLKQMKSTASLPIIMRAADCEHEQIILDIQATVMQASGFTVQQMRDLYSDYYYPPVRV</sequence>
<dbReference type="HAMAP" id="MF_01539">
    <property type="entry name" value="TmcAL"/>
    <property type="match status" value="1"/>
</dbReference>
<keyword evidence="3" id="KW-0067">ATP-binding</keyword>
<evidence type="ECO:0000256" key="1">
    <source>
        <dbReference type="ARBA" id="ARBA00022598"/>
    </source>
</evidence>
<dbReference type="PANTHER" id="PTHR37825">
    <property type="entry name" value="TRNA(MET) CYTIDINE ACETATE LIGASE"/>
    <property type="match status" value="1"/>
</dbReference>
<keyword evidence="3" id="KW-0820">tRNA-binding</keyword>
<feature type="binding site" evidence="3">
    <location>
        <begin position="8"/>
        <end position="21"/>
    </location>
    <ligand>
        <name>ATP</name>
        <dbReference type="ChEBI" id="CHEBI:30616"/>
    </ligand>
</feature>
<evidence type="ECO:0000313" key="5">
    <source>
        <dbReference type="Proteomes" id="UP001185028"/>
    </source>
</evidence>
<dbReference type="PANTHER" id="PTHR37825:SF1">
    <property type="entry name" value="TRNA(MET) CYTIDINE ACETATE LIGASE"/>
    <property type="match status" value="1"/>
</dbReference>
<dbReference type="Proteomes" id="UP001185028">
    <property type="component" value="Unassembled WGS sequence"/>
</dbReference>
<comment type="subcellular location">
    <subcellularLocation>
        <location evidence="3">Cytoplasm</location>
    </subcellularLocation>
</comment>
<accession>A0ABU1J040</accession>
<keyword evidence="3" id="KW-0963">Cytoplasm</keyword>
<dbReference type="InterPro" id="IPR008513">
    <property type="entry name" value="tRNA(Met)_cyd_acetate_ligase"/>
</dbReference>
<comment type="caution">
    <text evidence="3">Lacks conserved residue(s) required for the propagation of feature annotation.</text>
</comment>
<protein>
    <recommendedName>
        <fullName evidence="3">tRNA(Met) cytidine acetate ligase</fullName>
        <ecNumber evidence="3">6.3.4.-</ecNumber>
    </recommendedName>
</protein>
<comment type="catalytic activity">
    <reaction evidence="3">
        <text>cytidine(34) in elongator tRNA(Met) + acetate + ATP = N(4)-acetylcytidine(34) in elongator tRNA(Met) + AMP + diphosphate</text>
        <dbReference type="Rhea" id="RHEA:58144"/>
        <dbReference type="Rhea" id="RHEA-COMP:10693"/>
        <dbReference type="Rhea" id="RHEA-COMP:10694"/>
        <dbReference type="ChEBI" id="CHEBI:30089"/>
        <dbReference type="ChEBI" id="CHEBI:30616"/>
        <dbReference type="ChEBI" id="CHEBI:33019"/>
        <dbReference type="ChEBI" id="CHEBI:74900"/>
        <dbReference type="ChEBI" id="CHEBI:82748"/>
        <dbReference type="ChEBI" id="CHEBI:456215"/>
    </reaction>
</comment>
<comment type="similarity">
    <text evidence="3">Belongs to the TmcAL family.</text>
</comment>
<dbReference type="Pfam" id="PF05636">
    <property type="entry name" value="HIGH_NTase1"/>
    <property type="match status" value="1"/>
</dbReference>
<dbReference type="EMBL" id="JAVDQH010000009">
    <property type="protein sequence ID" value="MDR6244774.1"/>
    <property type="molecule type" value="Genomic_DNA"/>
</dbReference>
<gene>
    <name evidence="3" type="primary">tmcAL</name>
    <name evidence="4" type="ORF">JOC58_002671</name>
</gene>
<feature type="binding site" evidence="3">
    <location>
        <position position="166"/>
    </location>
    <ligand>
        <name>ATP</name>
        <dbReference type="ChEBI" id="CHEBI:30616"/>
    </ligand>
</feature>
<keyword evidence="5" id="KW-1185">Reference proteome</keyword>
<dbReference type="Gene3D" id="3.40.50.620">
    <property type="entry name" value="HUPs"/>
    <property type="match status" value="1"/>
</dbReference>
<reference evidence="4 5" key="1">
    <citation type="submission" date="2023-07" db="EMBL/GenBank/DDBJ databases">
        <title>Genomic Encyclopedia of Type Strains, Phase IV (KMG-IV): sequencing the most valuable type-strain genomes for metagenomic binning, comparative biology and taxonomic classification.</title>
        <authorList>
            <person name="Goeker M."/>
        </authorList>
    </citation>
    <scope>NUCLEOTIDE SEQUENCE [LARGE SCALE GENOMIC DNA]</scope>
    <source>
        <strain evidence="4 5">DSM 22170</strain>
    </source>
</reference>
<evidence type="ECO:0000313" key="4">
    <source>
        <dbReference type="EMBL" id="MDR6244774.1"/>
    </source>
</evidence>
<comment type="function">
    <text evidence="3">Catalyzes the formation of N(4)-acetylcytidine (ac(4)C) at the wobble position of elongator tRNA(Met), using acetate and ATP as substrates. First activates an acetate ion to form acetyladenylate (Ac-AMP) and then transfers the acetyl group to tRNA to form ac(4)C34.</text>
</comment>
<feature type="binding site" evidence="3">
    <location>
        <position position="191"/>
    </location>
    <ligand>
        <name>ATP</name>
        <dbReference type="ChEBI" id="CHEBI:30616"/>
    </ligand>
</feature>
<keyword evidence="3" id="KW-0547">Nucleotide-binding</keyword>
<keyword evidence="2 3" id="KW-0819">tRNA processing</keyword>
<comment type="caution">
    <text evidence="4">The sequence shown here is derived from an EMBL/GenBank/DDBJ whole genome shotgun (WGS) entry which is preliminary data.</text>
</comment>